<name>A0A4S4LHZ5_9AGAM</name>
<dbReference type="Proteomes" id="UP000310158">
    <property type="component" value="Unassembled WGS sequence"/>
</dbReference>
<proteinExistence type="predicted"/>
<dbReference type="AlphaFoldDB" id="A0A4S4LHZ5"/>
<feature type="region of interest" description="Disordered" evidence="1">
    <location>
        <begin position="29"/>
        <end position="62"/>
    </location>
</feature>
<dbReference type="EMBL" id="SGPL01000503">
    <property type="protein sequence ID" value="THH11636.1"/>
    <property type="molecule type" value="Genomic_DNA"/>
</dbReference>
<gene>
    <name evidence="2" type="ORF">EW146_g7976</name>
</gene>
<protein>
    <submittedName>
        <fullName evidence="2">Uncharacterized protein</fullName>
    </submittedName>
</protein>
<comment type="caution">
    <text evidence="2">The sequence shown here is derived from an EMBL/GenBank/DDBJ whole genome shotgun (WGS) entry which is preliminary data.</text>
</comment>
<feature type="compositionally biased region" description="Low complexity" evidence="1">
    <location>
        <begin position="36"/>
        <end position="57"/>
    </location>
</feature>
<keyword evidence="3" id="KW-1185">Reference proteome</keyword>
<organism evidence="2 3">
    <name type="scientific">Bondarzewia mesenterica</name>
    <dbReference type="NCBI Taxonomy" id="1095465"/>
    <lineage>
        <taxon>Eukaryota</taxon>
        <taxon>Fungi</taxon>
        <taxon>Dikarya</taxon>
        <taxon>Basidiomycota</taxon>
        <taxon>Agaricomycotina</taxon>
        <taxon>Agaricomycetes</taxon>
        <taxon>Russulales</taxon>
        <taxon>Bondarzewiaceae</taxon>
        <taxon>Bondarzewia</taxon>
    </lineage>
</organism>
<evidence type="ECO:0000256" key="1">
    <source>
        <dbReference type="SAM" id="MobiDB-lite"/>
    </source>
</evidence>
<evidence type="ECO:0000313" key="2">
    <source>
        <dbReference type="EMBL" id="THH11636.1"/>
    </source>
</evidence>
<evidence type="ECO:0000313" key="3">
    <source>
        <dbReference type="Proteomes" id="UP000310158"/>
    </source>
</evidence>
<accession>A0A4S4LHZ5</accession>
<sequence length="219" mass="23175">MSHHSSIELPHLVPASDAAATPILPSFASSEETHQTNASTSLSTSATTGSQSTAGFFPPAPTPTPVHVRLDTCAAATGDGDTWSMICEPIRPIAIGMSVQLYAGRETAEQLEIKGVIIAIRALTEASIVFTLRGGSAWGTHLVILKGWATVHWIVAALHFLSTPFLHDTLPILPLSCLHNDSSSAHYPNHCSHLRRALRIWPSSEGAGPFFDQQGAGAA</sequence>
<reference evidence="2 3" key="1">
    <citation type="submission" date="2019-02" db="EMBL/GenBank/DDBJ databases">
        <title>Genome sequencing of the rare red list fungi Bondarzewia mesenterica.</title>
        <authorList>
            <person name="Buettner E."/>
            <person name="Kellner H."/>
        </authorList>
    </citation>
    <scope>NUCLEOTIDE SEQUENCE [LARGE SCALE GENOMIC DNA]</scope>
    <source>
        <strain evidence="2 3">DSM 108281</strain>
    </source>
</reference>